<dbReference type="AlphaFoldDB" id="A0AAU7YWZ2"/>
<dbReference type="CDD" id="cd00085">
    <property type="entry name" value="HNHc"/>
    <property type="match status" value="1"/>
</dbReference>
<keyword evidence="2" id="KW-0255">Endonuclease</keyword>
<sequence length="233" mass="26354">MRFDQAQVKTVLHAGEIIPSGGFRAQLKILLIAEEGIRIKSLQNKSGNYFTFSYLSDISDGFDKIDPRAIQRTMQPVLIAAKRRQHLSTENYAYGIVRILHEWLGHLSGSSGQMFTSSGEEALDSSSDQATTDHWEGSKTKVFVDRFERDSQAREACLAKHGRICVVCSFDFRIRYSEIGTGFIHVHHLRMLSEGGRRVDPILDLVPVCPNCHAMLHRKNPPYTPGELRDLIR</sequence>
<protein>
    <submittedName>
        <fullName evidence="2">HNH endonuclease</fullName>
    </submittedName>
</protein>
<dbReference type="InterPro" id="IPR002711">
    <property type="entry name" value="HNH"/>
</dbReference>
<gene>
    <name evidence="2" type="ORF">RBB81_16000</name>
</gene>
<proteinExistence type="predicted"/>
<dbReference type="GO" id="GO:0008270">
    <property type="term" value="F:zinc ion binding"/>
    <property type="evidence" value="ECO:0007669"/>
    <property type="project" value="InterPro"/>
</dbReference>
<organism evidence="2">
    <name type="scientific">Tunturiibacter gelidiferens</name>
    <dbReference type="NCBI Taxonomy" id="3069689"/>
    <lineage>
        <taxon>Bacteria</taxon>
        <taxon>Pseudomonadati</taxon>
        <taxon>Acidobacteriota</taxon>
        <taxon>Terriglobia</taxon>
        <taxon>Terriglobales</taxon>
        <taxon>Acidobacteriaceae</taxon>
        <taxon>Tunturiibacter</taxon>
    </lineage>
</organism>
<dbReference type="GO" id="GO:0004519">
    <property type="term" value="F:endonuclease activity"/>
    <property type="evidence" value="ECO:0007669"/>
    <property type="project" value="UniProtKB-KW"/>
</dbReference>
<name>A0AAU7YWZ2_9BACT</name>
<evidence type="ECO:0000313" key="2">
    <source>
        <dbReference type="EMBL" id="XCB21081.1"/>
    </source>
</evidence>
<accession>A0AAU7YWZ2</accession>
<dbReference type="KEGG" id="tgi:RBB81_16000"/>
<dbReference type="InterPro" id="IPR003615">
    <property type="entry name" value="HNH_nuc"/>
</dbReference>
<dbReference type="Pfam" id="PF01844">
    <property type="entry name" value="HNH"/>
    <property type="match status" value="1"/>
</dbReference>
<evidence type="ECO:0000259" key="1">
    <source>
        <dbReference type="SMART" id="SM00507"/>
    </source>
</evidence>
<keyword evidence="2" id="KW-0378">Hydrolase</keyword>
<dbReference type="EMBL" id="CP132938">
    <property type="protein sequence ID" value="XCB21081.1"/>
    <property type="molecule type" value="Genomic_DNA"/>
</dbReference>
<dbReference type="GO" id="GO:0003676">
    <property type="term" value="F:nucleic acid binding"/>
    <property type="evidence" value="ECO:0007669"/>
    <property type="project" value="InterPro"/>
</dbReference>
<feature type="domain" description="HNH nuclease" evidence="1">
    <location>
        <begin position="152"/>
        <end position="214"/>
    </location>
</feature>
<reference evidence="2" key="2">
    <citation type="journal article" date="2024" name="Environ. Microbiol.">
        <title>Genome analysis and description of Tunturibacter gen. nov. expands the diversity of Terriglobia in tundra soils.</title>
        <authorList>
            <person name="Messyasz A."/>
            <person name="Mannisto M.K."/>
            <person name="Kerkhof L.J."/>
            <person name="Haggblom M.M."/>
        </authorList>
    </citation>
    <scope>NUCLEOTIDE SEQUENCE</scope>
    <source>
        <strain evidence="2">M8UP39</strain>
    </source>
</reference>
<keyword evidence="2" id="KW-0540">Nuclease</keyword>
<dbReference type="SMART" id="SM00507">
    <property type="entry name" value="HNHc"/>
    <property type="match status" value="1"/>
</dbReference>
<reference evidence="2" key="1">
    <citation type="submission" date="2023-08" db="EMBL/GenBank/DDBJ databases">
        <authorList>
            <person name="Messyasz A."/>
            <person name="Mannisto M.K."/>
            <person name="Kerkhof L.J."/>
            <person name="Haggblom M."/>
        </authorList>
    </citation>
    <scope>NUCLEOTIDE SEQUENCE</scope>
    <source>
        <strain evidence="2">M8UP39</strain>
    </source>
</reference>
<dbReference type="RefSeq" id="WP_353071366.1">
    <property type="nucleotide sequence ID" value="NZ_CP132938.1"/>
</dbReference>